<keyword evidence="3" id="KW-1185">Reference proteome</keyword>
<name>A0ABV1QMQ8_9HYPH</name>
<dbReference type="RefSeq" id="WP_350394865.1">
    <property type="nucleotide sequence ID" value="NZ_JBELQE010000070.1"/>
</dbReference>
<dbReference type="Proteomes" id="UP001480955">
    <property type="component" value="Unassembled WGS sequence"/>
</dbReference>
<feature type="compositionally biased region" description="Polar residues" evidence="1">
    <location>
        <begin position="51"/>
        <end position="62"/>
    </location>
</feature>
<reference evidence="2 3" key="1">
    <citation type="submission" date="2024-06" db="EMBL/GenBank/DDBJ databases">
        <authorList>
            <person name="Campbell A.G."/>
        </authorList>
    </citation>
    <scope>NUCLEOTIDE SEQUENCE [LARGE SCALE GENOMIC DNA]</scope>
    <source>
        <strain evidence="2 3">EM12</strain>
    </source>
</reference>
<proteinExistence type="predicted"/>
<protein>
    <recommendedName>
        <fullName evidence="4">Lysozyme inhibitor LprI N-terminal domain-containing protein</fullName>
    </recommendedName>
</protein>
<gene>
    <name evidence="2" type="ORF">ABS772_12220</name>
</gene>
<evidence type="ECO:0000256" key="1">
    <source>
        <dbReference type="SAM" id="MobiDB-lite"/>
    </source>
</evidence>
<comment type="caution">
    <text evidence="2">The sequence shown here is derived from an EMBL/GenBank/DDBJ whole genome shotgun (WGS) entry which is preliminary data.</text>
</comment>
<evidence type="ECO:0000313" key="3">
    <source>
        <dbReference type="Proteomes" id="UP001480955"/>
    </source>
</evidence>
<feature type="region of interest" description="Disordered" evidence="1">
    <location>
        <begin position="101"/>
        <end position="133"/>
    </location>
</feature>
<dbReference type="EMBL" id="JBELQE010000070">
    <property type="protein sequence ID" value="MER2250677.1"/>
    <property type="molecule type" value="Genomic_DNA"/>
</dbReference>
<evidence type="ECO:0000313" key="2">
    <source>
        <dbReference type="EMBL" id="MER2250677.1"/>
    </source>
</evidence>
<feature type="region of interest" description="Disordered" evidence="1">
    <location>
        <begin position="47"/>
        <end position="69"/>
    </location>
</feature>
<sequence length="133" mass="14861">MRSLVLSLFFAVLAMDQQPAEAARASTSQAELQRLEQAWHHCLREAYSHQPAGQSRAGNQRNALDECEEQENAYVAASMAAQTDDRGRGRPFASRTSARLGGLDWRLRAQPDQRLDREPETLSIAKQAPADQR</sequence>
<evidence type="ECO:0008006" key="4">
    <source>
        <dbReference type="Google" id="ProtNLM"/>
    </source>
</evidence>
<organism evidence="2 3">
    <name type="scientific">Methylorubrum podarium</name>
    <dbReference type="NCBI Taxonomy" id="200476"/>
    <lineage>
        <taxon>Bacteria</taxon>
        <taxon>Pseudomonadati</taxon>
        <taxon>Pseudomonadota</taxon>
        <taxon>Alphaproteobacteria</taxon>
        <taxon>Hyphomicrobiales</taxon>
        <taxon>Methylobacteriaceae</taxon>
        <taxon>Methylorubrum</taxon>
    </lineage>
</organism>
<accession>A0ABV1QMQ8</accession>
<feature type="compositionally biased region" description="Basic and acidic residues" evidence="1">
    <location>
        <begin position="105"/>
        <end position="120"/>
    </location>
</feature>